<evidence type="ECO:0000256" key="8">
    <source>
        <dbReference type="PROSITE-ProRule" id="PRU00169"/>
    </source>
</evidence>
<evidence type="ECO:0000256" key="2">
    <source>
        <dbReference type="ARBA" id="ARBA00022553"/>
    </source>
</evidence>
<dbReference type="Gene3D" id="3.40.50.2300">
    <property type="match status" value="1"/>
</dbReference>
<dbReference type="SMART" id="SM00862">
    <property type="entry name" value="Trans_reg_C"/>
    <property type="match status" value="1"/>
</dbReference>
<evidence type="ECO:0000256" key="5">
    <source>
        <dbReference type="ARBA" id="ARBA00023125"/>
    </source>
</evidence>
<dbReference type="InterPro" id="IPR016032">
    <property type="entry name" value="Sig_transdc_resp-reg_C-effctor"/>
</dbReference>
<keyword evidence="3" id="KW-0902">Two-component regulatory system</keyword>
<feature type="domain" description="Response regulatory" evidence="10">
    <location>
        <begin position="2"/>
        <end position="116"/>
    </location>
</feature>
<comment type="function">
    <text evidence="7">May play the central regulatory role in sporulation. It may be an element of the effector pathway responsible for the activation of sporulation genes in response to nutritional stress. Spo0A may act in concert with spo0H (a sigma factor) to control the expression of some genes that are critical to the sporulation process.</text>
</comment>
<accession>A0A926EF81</accession>
<dbReference type="SMART" id="SM00448">
    <property type="entry name" value="REC"/>
    <property type="match status" value="1"/>
</dbReference>
<dbReference type="InterPro" id="IPR036388">
    <property type="entry name" value="WH-like_DNA-bd_sf"/>
</dbReference>
<dbReference type="InterPro" id="IPR001867">
    <property type="entry name" value="OmpR/PhoB-type_DNA-bd"/>
</dbReference>
<protein>
    <recommendedName>
        <fullName evidence="1">Stage 0 sporulation protein A homolog</fullName>
    </recommendedName>
</protein>
<comment type="caution">
    <text evidence="12">The sequence shown here is derived from an EMBL/GenBank/DDBJ whole genome shotgun (WGS) entry which is preliminary data.</text>
</comment>
<evidence type="ECO:0000256" key="9">
    <source>
        <dbReference type="PROSITE-ProRule" id="PRU01091"/>
    </source>
</evidence>
<feature type="DNA-binding region" description="OmpR/PhoB-type" evidence="9">
    <location>
        <begin position="125"/>
        <end position="223"/>
    </location>
</feature>
<reference evidence="12" key="1">
    <citation type="submission" date="2020-08" db="EMBL/GenBank/DDBJ databases">
        <title>Genome public.</title>
        <authorList>
            <person name="Liu C."/>
            <person name="Sun Q."/>
        </authorList>
    </citation>
    <scope>NUCLEOTIDE SEQUENCE</scope>
    <source>
        <strain evidence="12">NSJ-12</strain>
    </source>
</reference>
<dbReference type="EMBL" id="JACRSY010000008">
    <property type="protein sequence ID" value="MBC8579214.1"/>
    <property type="molecule type" value="Genomic_DNA"/>
</dbReference>
<dbReference type="SUPFAM" id="SSF46894">
    <property type="entry name" value="C-terminal effector domain of the bipartite response regulators"/>
    <property type="match status" value="1"/>
</dbReference>
<dbReference type="PROSITE" id="PS50110">
    <property type="entry name" value="RESPONSE_REGULATORY"/>
    <property type="match status" value="1"/>
</dbReference>
<keyword evidence="2 8" id="KW-0597">Phosphoprotein</keyword>
<dbReference type="Pfam" id="PF00486">
    <property type="entry name" value="Trans_reg_C"/>
    <property type="match status" value="1"/>
</dbReference>
<gene>
    <name evidence="12" type="ORF">H8718_06700</name>
</gene>
<dbReference type="InterPro" id="IPR001789">
    <property type="entry name" value="Sig_transdc_resp-reg_receiver"/>
</dbReference>
<dbReference type="SUPFAM" id="SSF52172">
    <property type="entry name" value="CheY-like"/>
    <property type="match status" value="1"/>
</dbReference>
<dbReference type="GO" id="GO:0000976">
    <property type="term" value="F:transcription cis-regulatory region binding"/>
    <property type="evidence" value="ECO:0007669"/>
    <property type="project" value="TreeGrafter"/>
</dbReference>
<dbReference type="GO" id="GO:0006355">
    <property type="term" value="P:regulation of DNA-templated transcription"/>
    <property type="evidence" value="ECO:0007669"/>
    <property type="project" value="InterPro"/>
</dbReference>
<dbReference type="PROSITE" id="PS51755">
    <property type="entry name" value="OMPR_PHOB"/>
    <property type="match status" value="1"/>
</dbReference>
<evidence type="ECO:0000313" key="13">
    <source>
        <dbReference type="Proteomes" id="UP000655830"/>
    </source>
</evidence>
<evidence type="ECO:0000256" key="1">
    <source>
        <dbReference type="ARBA" id="ARBA00018672"/>
    </source>
</evidence>
<feature type="modified residue" description="4-aspartylphosphate" evidence="8">
    <location>
        <position position="51"/>
    </location>
</feature>
<feature type="domain" description="OmpR/PhoB-type" evidence="11">
    <location>
        <begin position="125"/>
        <end position="223"/>
    </location>
</feature>
<organism evidence="12 13">
    <name type="scientific">Zhenhengia yiwuensis</name>
    <dbReference type="NCBI Taxonomy" id="2763666"/>
    <lineage>
        <taxon>Bacteria</taxon>
        <taxon>Bacillati</taxon>
        <taxon>Bacillota</taxon>
        <taxon>Clostridia</taxon>
        <taxon>Lachnospirales</taxon>
        <taxon>Lachnospiraceae</taxon>
        <taxon>Zhenhengia</taxon>
    </lineage>
</organism>
<dbReference type="RefSeq" id="WP_249332357.1">
    <property type="nucleotide sequence ID" value="NZ_JACRSY010000008.1"/>
</dbReference>
<proteinExistence type="predicted"/>
<dbReference type="GO" id="GO:0032993">
    <property type="term" value="C:protein-DNA complex"/>
    <property type="evidence" value="ECO:0007669"/>
    <property type="project" value="TreeGrafter"/>
</dbReference>
<evidence type="ECO:0000313" key="12">
    <source>
        <dbReference type="EMBL" id="MBC8579214.1"/>
    </source>
</evidence>
<dbReference type="Proteomes" id="UP000655830">
    <property type="component" value="Unassembled WGS sequence"/>
</dbReference>
<evidence type="ECO:0000259" key="10">
    <source>
        <dbReference type="PROSITE" id="PS50110"/>
    </source>
</evidence>
<dbReference type="GO" id="GO:0000156">
    <property type="term" value="F:phosphorelay response regulator activity"/>
    <property type="evidence" value="ECO:0007669"/>
    <property type="project" value="TreeGrafter"/>
</dbReference>
<dbReference type="InterPro" id="IPR039420">
    <property type="entry name" value="WalR-like"/>
</dbReference>
<evidence type="ECO:0000256" key="6">
    <source>
        <dbReference type="ARBA" id="ARBA00023163"/>
    </source>
</evidence>
<dbReference type="AlphaFoldDB" id="A0A926EF81"/>
<dbReference type="GO" id="GO:0005829">
    <property type="term" value="C:cytosol"/>
    <property type="evidence" value="ECO:0007669"/>
    <property type="project" value="TreeGrafter"/>
</dbReference>
<dbReference type="CDD" id="cd00383">
    <property type="entry name" value="trans_reg_C"/>
    <property type="match status" value="1"/>
</dbReference>
<dbReference type="InterPro" id="IPR011006">
    <property type="entry name" value="CheY-like_superfamily"/>
</dbReference>
<dbReference type="Pfam" id="PF00072">
    <property type="entry name" value="Response_reg"/>
    <property type="match status" value="1"/>
</dbReference>
<dbReference type="PANTHER" id="PTHR48111">
    <property type="entry name" value="REGULATOR OF RPOS"/>
    <property type="match status" value="1"/>
</dbReference>
<name>A0A926EF81_9FIRM</name>
<keyword evidence="4" id="KW-0805">Transcription regulation</keyword>
<evidence type="ECO:0000256" key="7">
    <source>
        <dbReference type="ARBA" id="ARBA00024867"/>
    </source>
</evidence>
<evidence type="ECO:0000256" key="4">
    <source>
        <dbReference type="ARBA" id="ARBA00023015"/>
    </source>
</evidence>
<sequence>MRILLIEDDQSLCDTVKLQLQNQGYTVDSSYDGEEGLFFIKQQAYDLIILDRMLPSLDGISVLKAMRLLNIAVPVIMVTALNSIGDKVTGLDAGADDYLAKPFAIEELLARIRALSRRPTAWITSHSLSYGNTDFDLDNLTLIGPKGSCSLSKKEAQLFEAFFKQPASILPRPLLLSRVWGPYAEVEEGNLDNYIHFLRRRLRTVESNLELKTIRGIGYTLEIHNA</sequence>
<evidence type="ECO:0000259" key="11">
    <source>
        <dbReference type="PROSITE" id="PS51755"/>
    </source>
</evidence>
<dbReference type="PANTHER" id="PTHR48111:SF22">
    <property type="entry name" value="REGULATOR OF RPOS"/>
    <property type="match status" value="1"/>
</dbReference>
<dbReference type="Gene3D" id="1.10.10.10">
    <property type="entry name" value="Winged helix-like DNA-binding domain superfamily/Winged helix DNA-binding domain"/>
    <property type="match status" value="1"/>
</dbReference>
<keyword evidence="13" id="KW-1185">Reference proteome</keyword>
<keyword evidence="6" id="KW-0804">Transcription</keyword>
<evidence type="ECO:0000256" key="3">
    <source>
        <dbReference type="ARBA" id="ARBA00023012"/>
    </source>
</evidence>
<keyword evidence="5 9" id="KW-0238">DNA-binding</keyword>